<evidence type="ECO:0000256" key="1">
    <source>
        <dbReference type="SAM" id="SignalP"/>
    </source>
</evidence>
<comment type="caution">
    <text evidence="2">The sequence shown here is derived from an EMBL/GenBank/DDBJ whole genome shotgun (WGS) entry which is preliminary data.</text>
</comment>
<accession>A0A8X6HNS3</accession>
<proteinExistence type="predicted"/>
<keyword evidence="1" id="KW-0732">Signal</keyword>
<name>A0A8X6HNS3_TRICU</name>
<dbReference type="Proteomes" id="UP000887116">
    <property type="component" value="Unassembled WGS sequence"/>
</dbReference>
<protein>
    <recommendedName>
        <fullName evidence="4">Secreted protein</fullName>
    </recommendedName>
</protein>
<sequence>MKILDLCTLNLLLWTKFITLAIKNSLPLKKTYRKGIHSSVTFANCLPVFSFHPRRIFSLHFFRCCYSWNFAVHQKGQLIKIPSVLPIRAERRRVIAEFHERCSKYRSC</sequence>
<feature type="chain" id="PRO_5036462188" description="Secreted protein" evidence="1">
    <location>
        <begin position="22"/>
        <end position="108"/>
    </location>
</feature>
<evidence type="ECO:0000313" key="2">
    <source>
        <dbReference type="EMBL" id="GFR06649.1"/>
    </source>
</evidence>
<dbReference type="AlphaFoldDB" id="A0A8X6HNS3"/>
<evidence type="ECO:0008006" key="4">
    <source>
        <dbReference type="Google" id="ProtNLM"/>
    </source>
</evidence>
<evidence type="ECO:0000313" key="3">
    <source>
        <dbReference type="Proteomes" id="UP000887116"/>
    </source>
</evidence>
<organism evidence="2 3">
    <name type="scientific">Trichonephila clavata</name>
    <name type="common">Joro spider</name>
    <name type="synonym">Nephila clavata</name>
    <dbReference type="NCBI Taxonomy" id="2740835"/>
    <lineage>
        <taxon>Eukaryota</taxon>
        <taxon>Metazoa</taxon>
        <taxon>Ecdysozoa</taxon>
        <taxon>Arthropoda</taxon>
        <taxon>Chelicerata</taxon>
        <taxon>Arachnida</taxon>
        <taxon>Araneae</taxon>
        <taxon>Araneomorphae</taxon>
        <taxon>Entelegynae</taxon>
        <taxon>Araneoidea</taxon>
        <taxon>Nephilidae</taxon>
        <taxon>Trichonephila</taxon>
    </lineage>
</organism>
<dbReference type="EMBL" id="BMAO01006171">
    <property type="protein sequence ID" value="GFR06649.1"/>
    <property type="molecule type" value="Genomic_DNA"/>
</dbReference>
<gene>
    <name evidence="2" type="ORF">TNCT_709611</name>
</gene>
<feature type="signal peptide" evidence="1">
    <location>
        <begin position="1"/>
        <end position="21"/>
    </location>
</feature>
<reference evidence="2" key="1">
    <citation type="submission" date="2020-07" db="EMBL/GenBank/DDBJ databases">
        <title>Multicomponent nature underlies the extraordinary mechanical properties of spider dragline silk.</title>
        <authorList>
            <person name="Kono N."/>
            <person name="Nakamura H."/>
            <person name="Mori M."/>
            <person name="Yoshida Y."/>
            <person name="Ohtoshi R."/>
            <person name="Malay A.D."/>
            <person name="Moran D.A.P."/>
            <person name="Tomita M."/>
            <person name="Numata K."/>
            <person name="Arakawa K."/>
        </authorList>
    </citation>
    <scope>NUCLEOTIDE SEQUENCE</scope>
</reference>
<keyword evidence="3" id="KW-1185">Reference proteome</keyword>